<keyword evidence="7 11" id="KW-0812">Transmembrane</keyword>
<keyword evidence="6 11" id="KW-0808">Transferase</keyword>
<evidence type="ECO:0000256" key="11">
    <source>
        <dbReference type="RuleBase" id="RU364028"/>
    </source>
</evidence>
<dbReference type="Gene3D" id="3.90.550.10">
    <property type="entry name" value="Spore Coat Polysaccharide Biosynthesis Protein SpsA, Chain A"/>
    <property type="match status" value="1"/>
</dbReference>
<evidence type="ECO:0000256" key="5">
    <source>
        <dbReference type="ARBA" id="ARBA00022676"/>
    </source>
</evidence>
<evidence type="ECO:0000256" key="3">
    <source>
        <dbReference type="ARBA" id="ARBA00017381"/>
    </source>
</evidence>
<keyword evidence="8 11" id="KW-1133">Transmembrane helix</keyword>
<keyword evidence="9 11" id="KW-0472">Membrane</keyword>
<accession>A0A9D5JXB6</accession>
<dbReference type="PANTHER" id="PTHR43630">
    <property type="entry name" value="POLY-BETA-1,6-N-ACETYL-D-GLUCOSAMINE SYNTHASE"/>
    <property type="match status" value="1"/>
</dbReference>
<evidence type="ECO:0000259" key="12">
    <source>
        <dbReference type="Pfam" id="PF00535"/>
    </source>
</evidence>
<evidence type="ECO:0000256" key="10">
    <source>
        <dbReference type="NCBIfam" id="TIGR03937"/>
    </source>
</evidence>
<evidence type="ECO:0000256" key="2">
    <source>
        <dbReference type="ARBA" id="ARBA00006739"/>
    </source>
</evidence>
<dbReference type="GO" id="GO:0005886">
    <property type="term" value="C:plasma membrane"/>
    <property type="evidence" value="ECO:0007669"/>
    <property type="project" value="UniProtKB-SubCell"/>
</dbReference>
<dbReference type="EC" id="2.4.1.-" evidence="11"/>
<comment type="similarity">
    <text evidence="2 11">Belongs to the glycosyltransferase 2 family.</text>
</comment>
<dbReference type="InterPro" id="IPR001173">
    <property type="entry name" value="Glyco_trans_2-like"/>
</dbReference>
<evidence type="ECO:0000256" key="8">
    <source>
        <dbReference type="ARBA" id="ARBA00022989"/>
    </source>
</evidence>
<sequence length="419" mass="48408">MQWIYAFVFHYPLFMAWTQIFGTLVYHFIREKKSSDIESLTHFPLISLIIPCHNEEHCISETIDFLKQLDYPNYEIIAVNDASTDKTLEILRDSQKTNPNLRIVTMSSNQGKGTGLTVGTIAAKGEYIITIDADALLDPKAAKYFMWHFTQSPRVGAATGNPRVRNRTSIIAKIQVGEFSSIVGMIKRTQRILGKIFTVSGVVAAFRKRALLNVEFWSNDMVTEDIDISWKLQTKFWEIRYEPRALCWILMPETLKGLWRQRFRWSQGGSEVLKKFGPIMLSWKQRRIWPIYIEYLISVLWAYFFTFTIAIYVVGQFIDLPPTLVVRSITPGWTGLILGFVCIFQIAVGLIIESRFEPKIYTLFFWIIWYPLIYWVINAAVTIFAFPKGILKKKGILAIWESPDRGLLLVGVIIGMLKF</sequence>
<name>A0A9D5JXB6_9BACT</name>
<dbReference type="PANTHER" id="PTHR43630:SF1">
    <property type="entry name" value="POLY-BETA-1,6-N-ACETYL-D-GLUCOSAMINE SYNTHASE"/>
    <property type="match status" value="1"/>
</dbReference>
<evidence type="ECO:0000256" key="6">
    <source>
        <dbReference type="ARBA" id="ARBA00022679"/>
    </source>
</evidence>
<dbReference type="SUPFAM" id="SSF53448">
    <property type="entry name" value="Nucleotide-diphospho-sugar transferases"/>
    <property type="match status" value="1"/>
</dbReference>
<reference evidence="13" key="1">
    <citation type="submission" date="2019-11" db="EMBL/GenBank/DDBJ databases">
        <title>Microbial mats filling the niche in hypersaline microbial mats.</title>
        <authorList>
            <person name="Wong H.L."/>
            <person name="Macleod F.I."/>
            <person name="White R.A. III"/>
            <person name="Burns B.P."/>
        </authorList>
    </citation>
    <scope>NUCLEOTIDE SEQUENCE</scope>
    <source>
        <strain evidence="13">Rbin_158</strain>
    </source>
</reference>
<dbReference type="GO" id="GO:0043708">
    <property type="term" value="P:cell adhesion involved in biofilm formation"/>
    <property type="evidence" value="ECO:0007669"/>
    <property type="project" value="InterPro"/>
</dbReference>
<feature type="transmembrane region" description="Helical" evidence="11">
    <location>
        <begin position="292"/>
        <end position="313"/>
    </location>
</feature>
<comment type="subcellular location">
    <subcellularLocation>
        <location evidence="1 11">Cell membrane</location>
        <topology evidence="1 11">Multi-pass membrane protein</topology>
    </subcellularLocation>
</comment>
<keyword evidence="4 11" id="KW-1003">Cell membrane</keyword>
<feature type="transmembrane region" description="Helical" evidence="11">
    <location>
        <begin position="364"/>
        <end position="386"/>
    </location>
</feature>
<dbReference type="InterPro" id="IPR029044">
    <property type="entry name" value="Nucleotide-diphossugar_trans"/>
</dbReference>
<evidence type="ECO:0000256" key="7">
    <source>
        <dbReference type="ARBA" id="ARBA00022692"/>
    </source>
</evidence>
<dbReference type="CDD" id="cd06423">
    <property type="entry name" value="CESA_like"/>
    <property type="match status" value="1"/>
</dbReference>
<proteinExistence type="inferred from homology"/>
<dbReference type="NCBIfam" id="TIGR03937">
    <property type="entry name" value="PgaC_IcaA"/>
    <property type="match status" value="1"/>
</dbReference>
<dbReference type="AlphaFoldDB" id="A0A9D5JXB6"/>
<feature type="transmembrane region" description="Helical" evidence="11">
    <location>
        <begin position="333"/>
        <end position="352"/>
    </location>
</feature>
<evidence type="ECO:0000313" key="14">
    <source>
        <dbReference type="Proteomes" id="UP000649604"/>
    </source>
</evidence>
<dbReference type="Proteomes" id="UP000649604">
    <property type="component" value="Unassembled WGS sequence"/>
</dbReference>
<comment type="caution">
    <text evidence="13">The sequence shown here is derived from an EMBL/GenBank/DDBJ whole genome shotgun (WGS) entry which is preliminary data.</text>
</comment>
<feature type="domain" description="Glycosyltransferase 2-like" evidence="12">
    <location>
        <begin position="47"/>
        <end position="211"/>
    </location>
</feature>
<dbReference type="InterPro" id="IPR023853">
    <property type="entry name" value="PGA_PgaC/IcaA"/>
</dbReference>
<dbReference type="EMBL" id="WJJP01000484">
    <property type="protein sequence ID" value="MBD3325864.1"/>
    <property type="molecule type" value="Genomic_DNA"/>
</dbReference>
<dbReference type="GO" id="GO:0008375">
    <property type="term" value="F:acetylglucosaminyltransferase activity"/>
    <property type="evidence" value="ECO:0007669"/>
    <property type="project" value="UniProtKB-UniRule"/>
</dbReference>
<gene>
    <name evidence="13" type="primary">pgaC</name>
    <name evidence="13" type="ORF">GF339_14860</name>
</gene>
<organism evidence="13 14">
    <name type="scientific">candidate division KSB3 bacterium</name>
    <dbReference type="NCBI Taxonomy" id="2044937"/>
    <lineage>
        <taxon>Bacteria</taxon>
        <taxon>candidate division KSB3</taxon>
    </lineage>
</organism>
<evidence type="ECO:0000313" key="13">
    <source>
        <dbReference type="EMBL" id="MBD3325864.1"/>
    </source>
</evidence>
<protein>
    <recommendedName>
        <fullName evidence="3 10">Poly-beta-1,6-N-acetyl-D-glucosamine synthase</fullName>
        <shortName evidence="11">Poly-beta-1,6-GlcNAc synthase</shortName>
        <ecNumber evidence="11">2.4.1.-</ecNumber>
    </recommendedName>
</protein>
<keyword evidence="5 11" id="KW-0328">Glycosyltransferase</keyword>
<evidence type="ECO:0000256" key="9">
    <source>
        <dbReference type="ARBA" id="ARBA00023136"/>
    </source>
</evidence>
<feature type="transmembrane region" description="Helical" evidence="11">
    <location>
        <begin position="6"/>
        <end position="29"/>
    </location>
</feature>
<dbReference type="Pfam" id="PF00535">
    <property type="entry name" value="Glycos_transf_2"/>
    <property type="match status" value="1"/>
</dbReference>
<evidence type="ECO:0000256" key="4">
    <source>
        <dbReference type="ARBA" id="ARBA00022475"/>
    </source>
</evidence>
<evidence type="ECO:0000256" key="1">
    <source>
        <dbReference type="ARBA" id="ARBA00004651"/>
    </source>
</evidence>